<name>W1WHS3_9ZZZZ</name>
<accession>W1WHS3</accession>
<dbReference type="EMBL" id="AZMM01018774">
    <property type="protein sequence ID" value="ETJ17441.1"/>
    <property type="molecule type" value="Genomic_DNA"/>
</dbReference>
<dbReference type="AlphaFoldDB" id="W1WHS3"/>
<protein>
    <submittedName>
        <fullName evidence="1">Uncharacterized protein</fullName>
    </submittedName>
</protein>
<organism evidence="1">
    <name type="scientific">human gut metagenome</name>
    <dbReference type="NCBI Taxonomy" id="408170"/>
    <lineage>
        <taxon>unclassified sequences</taxon>
        <taxon>metagenomes</taxon>
        <taxon>organismal metagenomes</taxon>
    </lineage>
</organism>
<sequence>MKMKQLLSIGALTLALVTCTSSNAFAYEFNGNRNEAAKAVAIKAWKGERIINDVSINANTAVNKYATQALIDKVKACVETSIEDKALAKKVNDKIQEMYKSGKGAKEIFEALQDINQTQGTDITTDATFKAAKAALQDMLNEFVDANGKSNADLDKLIKTYFNVSKYGKLEYGKNSNNVRVITLTKGSKGSKVVFQVSSEEVYDLKNGLENRINSWSDLKDYFGKIQ</sequence>
<reference evidence="1" key="1">
    <citation type="submission" date="2013-12" db="EMBL/GenBank/DDBJ databases">
        <title>A Varibaculum cambriense genome reconstructed from a premature infant gut community with otherwise low bacterial novelty that shifts toward anaerobic metabolism during the third week of life.</title>
        <authorList>
            <person name="Brown C.T."/>
            <person name="Sharon I."/>
            <person name="Thomas B.C."/>
            <person name="Castelle C.J."/>
            <person name="Morowitz M.J."/>
            <person name="Banfield J.F."/>
        </authorList>
    </citation>
    <scope>NUCLEOTIDE SEQUENCE</scope>
</reference>
<proteinExistence type="predicted"/>
<comment type="caution">
    <text evidence="1">The sequence shown here is derived from an EMBL/GenBank/DDBJ whole genome shotgun (WGS) entry which is preliminary data.</text>
</comment>
<gene>
    <name evidence="1" type="ORF">Q604_UNBC18774G0002</name>
</gene>
<evidence type="ECO:0000313" key="1">
    <source>
        <dbReference type="EMBL" id="ETJ17441.1"/>
    </source>
</evidence>